<evidence type="ECO:0000256" key="3">
    <source>
        <dbReference type="ARBA" id="ARBA00022763"/>
    </source>
</evidence>
<dbReference type="CDD" id="cd00221">
    <property type="entry name" value="Vsr"/>
    <property type="match status" value="1"/>
</dbReference>
<dbReference type="PIRSF" id="PIRSF018267">
    <property type="entry name" value="VSR_endonuc"/>
    <property type="match status" value="1"/>
</dbReference>
<reference evidence="7 8" key="1">
    <citation type="submission" date="2024-09" db="EMBL/GenBank/DDBJ databases">
        <authorList>
            <person name="Sun Q."/>
            <person name="Mori K."/>
        </authorList>
    </citation>
    <scope>NUCLEOTIDE SEQUENCE [LARGE SCALE GENOMIC DNA]</scope>
    <source>
        <strain evidence="7 8">TBRC 4938</strain>
    </source>
</reference>
<organism evidence="7 8">
    <name type="scientific">Rhizobium puerariae</name>
    <dbReference type="NCBI Taxonomy" id="1585791"/>
    <lineage>
        <taxon>Bacteria</taxon>
        <taxon>Pseudomonadati</taxon>
        <taxon>Pseudomonadota</taxon>
        <taxon>Alphaproteobacteria</taxon>
        <taxon>Hyphomicrobiales</taxon>
        <taxon>Rhizobiaceae</taxon>
        <taxon>Rhizobium/Agrobacterium group</taxon>
        <taxon>Rhizobium</taxon>
    </lineage>
</organism>
<protein>
    <recommendedName>
        <fullName evidence="6">Very short patch repair endonuclease</fullName>
        <ecNumber evidence="6">3.1.-.-</ecNumber>
    </recommendedName>
</protein>
<accession>A0ABV6AIQ1</accession>
<comment type="similarity">
    <text evidence="6">Belongs to the vsr family.</text>
</comment>
<sequence>MVDRLTPERRSWLMSRVGGKNTTPEIRVRKVAHSMGLRFRLHRSDLPGKPDIVLPKRRTVVFVHGCFWHRHPGCKKASTPSTRSEYWQAKFRANQERDTRVANELEDLGWRVATIWECETKNDDALRRAVEKAVFGPA</sequence>
<evidence type="ECO:0000313" key="8">
    <source>
        <dbReference type="Proteomes" id="UP001589692"/>
    </source>
</evidence>
<evidence type="ECO:0000256" key="1">
    <source>
        <dbReference type="ARBA" id="ARBA00022722"/>
    </source>
</evidence>
<gene>
    <name evidence="7" type="ORF">ACFFP0_14005</name>
</gene>
<dbReference type="InterPro" id="IPR011335">
    <property type="entry name" value="Restrct_endonuc-II-like"/>
</dbReference>
<keyword evidence="2 6" id="KW-0255">Endonuclease</keyword>
<comment type="caution">
    <text evidence="7">The sequence shown here is derived from an EMBL/GenBank/DDBJ whole genome shotgun (WGS) entry which is preliminary data.</text>
</comment>
<dbReference type="Pfam" id="PF03852">
    <property type="entry name" value="Vsr"/>
    <property type="match status" value="1"/>
</dbReference>
<name>A0ABV6AIQ1_9HYPH</name>
<dbReference type="EMBL" id="JBHMAA010000015">
    <property type="protein sequence ID" value="MFB9949974.1"/>
    <property type="molecule type" value="Genomic_DNA"/>
</dbReference>
<dbReference type="Proteomes" id="UP001589692">
    <property type="component" value="Unassembled WGS sequence"/>
</dbReference>
<dbReference type="Gene3D" id="3.40.960.10">
    <property type="entry name" value="VSR Endonuclease"/>
    <property type="match status" value="1"/>
</dbReference>
<keyword evidence="8" id="KW-1185">Reference proteome</keyword>
<evidence type="ECO:0000256" key="4">
    <source>
        <dbReference type="ARBA" id="ARBA00022801"/>
    </source>
</evidence>
<dbReference type="SUPFAM" id="SSF52980">
    <property type="entry name" value="Restriction endonuclease-like"/>
    <property type="match status" value="1"/>
</dbReference>
<comment type="function">
    <text evidence="6">May nick specific sequences that contain T:G mispairs resulting from m5C-deamination.</text>
</comment>
<keyword evidence="4 6" id="KW-0378">Hydrolase</keyword>
<keyword evidence="3 6" id="KW-0227">DNA damage</keyword>
<evidence type="ECO:0000313" key="7">
    <source>
        <dbReference type="EMBL" id="MFB9949974.1"/>
    </source>
</evidence>
<dbReference type="EC" id="3.1.-.-" evidence="6"/>
<evidence type="ECO:0000256" key="2">
    <source>
        <dbReference type="ARBA" id="ARBA00022759"/>
    </source>
</evidence>
<keyword evidence="5 6" id="KW-0234">DNA repair</keyword>
<dbReference type="InterPro" id="IPR004603">
    <property type="entry name" value="DNA_mismatch_endonuc_vsr"/>
</dbReference>
<evidence type="ECO:0000256" key="6">
    <source>
        <dbReference type="PIRNR" id="PIRNR018267"/>
    </source>
</evidence>
<evidence type="ECO:0000256" key="5">
    <source>
        <dbReference type="ARBA" id="ARBA00023204"/>
    </source>
</evidence>
<keyword evidence="1 6" id="KW-0540">Nuclease</keyword>
<proteinExistence type="inferred from homology"/>
<dbReference type="NCBIfam" id="TIGR00632">
    <property type="entry name" value="vsr"/>
    <property type="match status" value="1"/>
</dbReference>
<dbReference type="RefSeq" id="WP_377261677.1">
    <property type="nucleotide sequence ID" value="NZ_JBHMAA010000015.1"/>
</dbReference>
<dbReference type="GO" id="GO:0004519">
    <property type="term" value="F:endonuclease activity"/>
    <property type="evidence" value="ECO:0007669"/>
    <property type="project" value="UniProtKB-KW"/>
</dbReference>